<evidence type="ECO:0000256" key="7">
    <source>
        <dbReference type="SAM" id="Phobius"/>
    </source>
</evidence>
<evidence type="ECO:0000256" key="2">
    <source>
        <dbReference type="ARBA" id="ARBA00022448"/>
    </source>
</evidence>
<evidence type="ECO:0000313" key="9">
    <source>
        <dbReference type="Proteomes" id="UP000095546"/>
    </source>
</evidence>
<keyword evidence="5 7" id="KW-0472">Membrane</keyword>
<dbReference type="Pfam" id="PF00209">
    <property type="entry name" value="SNF"/>
    <property type="match status" value="2"/>
</dbReference>
<feature type="transmembrane region" description="Helical" evidence="7">
    <location>
        <begin position="43"/>
        <end position="64"/>
    </location>
</feature>
<comment type="similarity">
    <text evidence="6">Belongs to the sodium:neurotransmitter symporter (SNF) (TC 2.A.22) family.</text>
</comment>
<keyword evidence="3 6" id="KW-0812">Transmembrane</keyword>
<dbReference type="InterPro" id="IPR000175">
    <property type="entry name" value="Na/ntran_symport"/>
</dbReference>
<dbReference type="PRINTS" id="PR00176">
    <property type="entry name" value="NANEUSMPORT"/>
</dbReference>
<dbReference type="InterPro" id="IPR037272">
    <property type="entry name" value="SNS_sf"/>
</dbReference>
<dbReference type="NCBIfam" id="NF037979">
    <property type="entry name" value="Na_transp"/>
    <property type="match status" value="1"/>
</dbReference>
<keyword evidence="4 7" id="KW-1133">Transmembrane helix</keyword>
<evidence type="ECO:0000256" key="6">
    <source>
        <dbReference type="RuleBase" id="RU003732"/>
    </source>
</evidence>
<feature type="transmembrane region" description="Helical" evidence="7">
    <location>
        <begin position="349"/>
        <end position="371"/>
    </location>
</feature>
<dbReference type="STRING" id="187979.ERS852385_01365"/>
<dbReference type="PROSITE" id="PS00610">
    <property type="entry name" value="NA_NEUROTRAN_SYMP_1"/>
    <property type="match status" value="1"/>
</dbReference>
<feature type="transmembrane region" description="Helical" evidence="7">
    <location>
        <begin position="307"/>
        <end position="328"/>
    </location>
</feature>
<dbReference type="GO" id="GO:0015293">
    <property type="term" value="F:symporter activity"/>
    <property type="evidence" value="ECO:0007669"/>
    <property type="project" value="UniProtKB-KW"/>
</dbReference>
<dbReference type="RefSeq" id="WP_055161762.1">
    <property type="nucleotide sequence ID" value="NZ_CABIWZ010000008.1"/>
</dbReference>
<dbReference type="AlphaFoldDB" id="A0A173ZTM3"/>
<feature type="transmembrane region" description="Helical" evidence="7">
    <location>
        <begin position="12"/>
        <end position="31"/>
    </location>
</feature>
<dbReference type="SUPFAM" id="SSF161070">
    <property type="entry name" value="SNF-like"/>
    <property type="match status" value="1"/>
</dbReference>
<organism evidence="8 9">
    <name type="scientific">Mitsuokella jalaludinii</name>
    <dbReference type="NCBI Taxonomy" id="187979"/>
    <lineage>
        <taxon>Bacteria</taxon>
        <taxon>Bacillati</taxon>
        <taxon>Bacillota</taxon>
        <taxon>Negativicutes</taxon>
        <taxon>Selenomonadales</taxon>
        <taxon>Selenomonadaceae</taxon>
        <taxon>Mitsuokella</taxon>
    </lineage>
</organism>
<gene>
    <name evidence="8" type="ORF">ERS852385_01365</name>
</gene>
<dbReference type="EMBL" id="CYYU01000008">
    <property type="protein sequence ID" value="CUN78786.1"/>
    <property type="molecule type" value="Genomic_DNA"/>
</dbReference>
<evidence type="ECO:0000313" key="8">
    <source>
        <dbReference type="EMBL" id="CUN78786.1"/>
    </source>
</evidence>
<dbReference type="GO" id="GO:0016020">
    <property type="term" value="C:membrane"/>
    <property type="evidence" value="ECO:0007669"/>
    <property type="project" value="UniProtKB-SubCell"/>
</dbReference>
<protein>
    <recommendedName>
        <fullName evidence="6">Transporter</fullName>
    </recommendedName>
</protein>
<dbReference type="Proteomes" id="UP000095546">
    <property type="component" value="Unassembled WGS sequence"/>
</dbReference>
<proteinExistence type="inferred from homology"/>
<feature type="transmembrane region" description="Helical" evidence="7">
    <location>
        <begin position="143"/>
        <end position="162"/>
    </location>
</feature>
<comment type="subcellular location">
    <subcellularLocation>
        <location evidence="1">Membrane</location>
        <topology evidence="1">Multi-pass membrane protein</topology>
    </subcellularLocation>
</comment>
<dbReference type="eggNOG" id="COG0733">
    <property type="taxonomic scope" value="Bacteria"/>
</dbReference>
<feature type="transmembrane region" description="Helical" evidence="7">
    <location>
        <begin position="174"/>
        <end position="193"/>
    </location>
</feature>
<feature type="transmembrane region" description="Helical" evidence="7">
    <location>
        <begin position="219"/>
        <end position="244"/>
    </location>
</feature>
<accession>A0A173ZTM3</accession>
<dbReference type="PANTHER" id="PTHR42948:SF1">
    <property type="entry name" value="TRANSPORTER"/>
    <property type="match status" value="1"/>
</dbReference>
<feature type="transmembrane region" description="Helical" evidence="7">
    <location>
        <begin position="256"/>
        <end position="282"/>
    </location>
</feature>
<evidence type="ECO:0000256" key="5">
    <source>
        <dbReference type="ARBA" id="ARBA00023136"/>
    </source>
</evidence>
<evidence type="ECO:0000256" key="1">
    <source>
        <dbReference type="ARBA" id="ARBA00004141"/>
    </source>
</evidence>
<keyword evidence="9" id="KW-1185">Reference proteome</keyword>
<name>A0A173ZTM3_9FIRM</name>
<dbReference type="OrthoDB" id="9762833at2"/>
<evidence type="ECO:0000256" key="4">
    <source>
        <dbReference type="ARBA" id="ARBA00022989"/>
    </source>
</evidence>
<feature type="transmembrane region" description="Helical" evidence="7">
    <location>
        <begin position="431"/>
        <end position="454"/>
    </location>
</feature>
<feature type="transmembrane region" description="Helical" evidence="7">
    <location>
        <begin position="391"/>
        <end position="410"/>
    </location>
</feature>
<keyword evidence="6" id="KW-0769">Symport</keyword>
<dbReference type="CDD" id="cd10336">
    <property type="entry name" value="SLC6sbd_Tyt1-Like"/>
    <property type="match status" value="1"/>
</dbReference>
<dbReference type="PANTHER" id="PTHR42948">
    <property type="entry name" value="TRANSPORTER"/>
    <property type="match status" value="1"/>
</dbReference>
<dbReference type="InterPro" id="IPR047218">
    <property type="entry name" value="YocR/YhdH-like"/>
</dbReference>
<reference evidence="8 9" key="1">
    <citation type="submission" date="2015-09" db="EMBL/GenBank/DDBJ databases">
        <authorList>
            <consortium name="Pathogen Informatics"/>
        </authorList>
    </citation>
    <scope>NUCLEOTIDE SEQUENCE [LARGE SCALE GENOMIC DNA]</scope>
    <source>
        <strain evidence="8 9">2789STDY5608828</strain>
    </source>
</reference>
<dbReference type="PROSITE" id="PS50267">
    <property type="entry name" value="NA_NEUROTRAN_SYMP_3"/>
    <property type="match status" value="1"/>
</dbReference>
<keyword evidence="2 6" id="KW-0813">Transport</keyword>
<feature type="transmembrane region" description="Helical" evidence="7">
    <location>
        <begin position="91"/>
        <end position="116"/>
    </location>
</feature>
<sequence>MEKRGSFSTRLGFILVSAGCAIGLGNVWRFPYITGQYGGASFVLIYLVFLAILGLPIMVAEFAVGRASVRSAAMSFDVLEPKGTKWHLYKYGAIAGNLLLMMFYTTVSGWMFYYIYKMATGAFDGMDAEAVGAVFGGLLADPVTMAGCMILVVVLCGGVCYLGVEAGVERITKLMMAALLVLMVVLAINSIMLPNSEIGLKYYLYPDFSKVVEYGVQEVVFAAMGQAFFTLSLGIGALAIFGSYIGKSKRLTGEAVWVIVLDTFVAIMAGLIIFPACFSYGVNPGSGPNLLFVTLPNVFNHMPLGHFWGAMFFLFMAFASMSTVIAVFENLICCFLELLRKDRKIIIRWGMLVIILLSMPCVLGFNLWSGFTPFGPGSNVLSLEDFIVSNNLLPLGSLVYLAFCTSRYGWGWNNFIKEADTGKGMAFPKWIRFYATWILPLIVLYIFAAGYYAMFFK</sequence>
<evidence type="ECO:0000256" key="3">
    <source>
        <dbReference type="ARBA" id="ARBA00022692"/>
    </source>
</evidence>